<proteinExistence type="predicted"/>
<organism evidence="2 3">
    <name type="scientific">Tilletia indica</name>
    <dbReference type="NCBI Taxonomy" id="43049"/>
    <lineage>
        <taxon>Eukaryota</taxon>
        <taxon>Fungi</taxon>
        <taxon>Dikarya</taxon>
        <taxon>Basidiomycota</taxon>
        <taxon>Ustilaginomycotina</taxon>
        <taxon>Exobasidiomycetes</taxon>
        <taxon>Tilletiales</taxon>
        <taxon>Tilletiaceae</taxon>
        <taxon>Tilletia</taxon>
    </lineage>
</organism>
<reference evidence="2" key="2">
    <citation type="journal article" date="2019" name="IMA Fungus">
        <title>Genome sequencing and comparison of five Tilletia species to identify candidate genes for the detection of regulated species infecting wheat.</title>
        <authorList>
            <person name="Nguyen H.D.T."/>
            <person name="Sultana T."/>
            <person name="Kesanakurti P."/>
            <person name="Hambleton S."/>
        </authorList>
    </citation>
    <scope>NUCLEOTIDE SEQUENCE</scope>
    <source>
        <strain evidence="2">DAOMC 236416</strain>
    </source>
</reference>
<comment type="caution">
    <text evidence="2">The sequence shown here is derived from an EMBL/GenBank/DDBJ whole genome shotgun (WGS) entry which is preliminary data.</text>
</comment>
<evidence type="ECO:0000313" key="2">
    <source>
        <dbReference type="EMBL" id="KAE8250962.1"/>
    </source>
</evidence>
<evidence type="ECO:0000256" key="1">
    <source>
        <dbReference type="SAM" id="MobiDB-lite"/>
    </source>
</evidence>
<dbReference type="EMBL" id="LWDF02000269">
    <property type="protein sequence ID" value="KAE8250962.1"/>
    <property type="molecule type" value="Genomic_DNA"/>
</dbReference>
<protein>
    <submittedName>
        <fullName evidence="2">Uncharacterized protein</fullName>
    </submittedName>
</protein>
<dbReference type="Proteomes" id="UP000077521">
    <property type="component" value="Unassembled WGS sequence"/>
</dbReference>
<accession>A0A177TCE1</accession>
<feature type="compositionally biased region" description="Low complexity" evidence="1">
    <location>
        <begin position="144"/>
        <end position="155"/>
    </location>
</feature>
<gene>
    <name evidence="2" type="ORF">A4X13_0g4226</name>
</gene>
<keyword evidence="3" id="KW-1185">Reference proteome</keyword>
<reference evidence="2" key="1">
    <citation type="submission" date="2016-04" db="EMBL/GenBank/DDBJ databases">
        <authorList>
            <person name="Nguyen H.D."/>
            <person name="Samba Siva P."/>
            <person name="Cullis J."/>
            <person name="Levesque C.A."/>
            <person name="Hambleton S."/>
        </authorList>
    </citation>
    <scope>NUCLEOTIDE SEQUENCE</scope>
    <source>
        <strain evidence="2">DAOMC 236416</strain>
    </source>
</reference>
<dbReference type="AlphaFoldDB" id="A0A177TCE1"/>
<feature type="region of interest" description="Disordered" evidence="1">
    <location>
        <begin position="107"/>
        <end position="190"/>
    </location>
</feature>
<sequence length="221" mass="25047">MSGSSAPTESFIAYWRREDVPHLTLQDRIYWVLQWTLNDPAERLCPGKTPTMHNILFELVWVAKHYGHEAERPPASVDDMIRRRRREDAERARRLNIHPIGRAIWGAKERRSKKAKYEESPSASTSGTSHAPVPEDGEAVEEGSPQSGSSASSVSQHLTVKAQEEPLEQDEPPKDNEPPKHNEVGEAEILVHAEVSERTLADFRRFRAAEYPKSVSEDTVY</sequence>
<name>A0A177TCE1_9BASI</name>
<evidence type="ECO:0000313" key="3">
    <source>
        <dbReference type="Proteomes" id="UP000077521"/>
    </source>
</evidence>
<feature type="compositionally biased region" description="Basic and acidic residues" evidence="1">
    <location>
        <begin position="171"/>
        <end position="190"/>
    </location>
</feature>